<feature type="region of interest" description="Disordered" evidence="1">
    <location>
        <begin position="68"/>
        <end position="136"/>
    </location>
</feature>
<dbReference type="EMBL" id="CM000762">
    <property type="protein sequence ID" value="OQU86709.1"/>
    <property type="molecule type" value="Genomic_DNA"/>
</dbReference>
<evidence type="ECO:0000313" key="2">
    <source>
        <dbReference type="EMBL" id="OQU86709.1"/>
    </source>
</evidence>
<feature type="compositionally biased region" description="Low complexity" evidence="1">
    <location>
        <begin position="18"/>
        <end position="28"/>
    </location>
</feature>
<feature type="compositionally biased region" description="Low complexity" evidence="1">
    <location>
        <begin position="39"/>
        <end position="49"/>
    </location>
</feature>
<protein>
    <submittedName>
        <fullName evidence="2">Uncharacterized protein</fullName>
    </submittedName>
</protein>
<organism evidence="2 3">
    <name type="scientific">Sorghum bicolor</name>
    <name type="common">Sorghum</name>
    <name type="synonym">Sorghum vulgare</name>
    <dbReference type="NCBI Taxonomy" id="4558"/>
    <lineage>
        <taxon>Eukaryota</taxon>
        <taxon>Viridiplantae</taxon>
        <taxon>Streptophyta</taxon>
        <taxon>Embryophyta</taxon>
        <taxon>Tracheophyta</taxon>
        <taxon>Spermatophyta</taxon>
        <taxon>Magnoliopsida</taxon>
        <taxon>Liliopsida</taxon>
        <taxon>Poales</taxon>
        <taxon>Poaceae</taxon>
        <taxon>PACMAD clade</taxon>
        <taxon>Panicoideae</taxon>
        <taxon>Andropogonodae</taxon>
        <taxon>Andropogoneae</taxon>
        <taxon>Sorghinae</taxon>
        <taxon>Sorghum</taxon>
    </lineage>
</organism>
<dbReference type="AlphaFoldDB" id="A0A1W0VX49"/>
<sequence length="147" mass="15638">MRPNPTQPNPSDEKPITRRLSSLSQQSRFAGSSDAVGGSSNLRSPLVLRRLPRHRSERADALASALCLRPPHPSFPRLPQRGIATAPSSQGSSSTASTPWTAASWLSVDQSRRGTLPAKPTTPQDDGHCTQPCGGGKKCCVRSLASE</sequence>
<accession>A0A1W0VX49</accession>
<keyword evidence="3" id="KW-1185">Reference proteome</keyword>
<proteinExistence type="predicted"/>
<dbReference type="Proteomes" id="UP000000768">
    <property type="component" value="Chromosome 3"/>
</dbReference>
<feature type="compositionally biased region" description="Low complexity" evidence="1">
    <location>
        <begin position="84"/>
        <end position="107"/>
    </location>
</feature>
<name>A0A1W0VX49_SORBI</name>
<evidence type="ECO:0000313" key="3">
    <source>
        <dbReference type="Proteomes" id="UP000000768"/>
    </source>
</evidence>
<reference evidence="2 3" key="1">
    <citation type="journal article" date="2009" name="Nature">
        <title>The Sorghum bicolor genome and the diversification of grasses.</title>
        <authorList>
            <person name="Paterson A.H."/>
            <person name="Bowers J.E."/>
            <person name="Bruggmann R."/>
            <person name="Dubchak I."/>
            <person name="Grimwood J."/>
            <person name="Gundlach H."/>
            <person name="Haberer G."/>
            <person name="Hellsten U."/>
            <person name="Mitros T."/>
            <person name="Poliakov A."/>
            <person name="Schmutz J."/>
            <person name="Spannagl M."/>
            <person name="Tang H."/>
            <person name="Wang X."/>
            <person name="Wicker T."/>
            <person name="Bharti A.K."/>
            <person name="Chapman J."/>
            <person name="Feltus F.A."/>
            <person name="Gowik U."/>
            <person name="Grigoriev I.V."/>
            <person name="Lyons E."/>
            <person name="Maher C.A."/>
            <person name="Martis M."/>
            <person name="Narechania A."/>
            <person name="Otillar R.P."/>
            <person name="Penning B.W."/>
            <person name="Salamov A.A."/>
            <person name="Wang Y."/>
            <person name="Zhang L."/>
            <person name="Carpita N.C."/>
            <person name="Freeling M."/>
            <person name="Gingle A.R."/>
            <person name="Hash C.T."/>
            <person name="Keller B."/>
            <person name="Klein P."/>
            <person name="Kresovich S."/>
            <person name="McCann M.C."/>
            <person name="Ming R."/>
            <person name="Peterson D.G."/>
            <person name="Mehboob-ur-Rahman"/>
            <person name="Ware D."/>
            <person name="Westhoff P."/>
            <person name="Mayer K.F."/>
            <person name="Messing J."/>
            <person name="Rokhsar D.S."/>
        </authorList>
    </citation>
    <scope>NUCLEOTIDE SEQUENCE [LARGE SCALE GENOMIC DNA]</scope>
    <source>
        <strain evidence="3">cv. BTx623</strain>
    </source>
</reference>
<gene>
    <name evidence="2" type="ORF">SORBI_3003G132200</name>
</gene>
<dbReference type="InParanoid" id="A0A1W0VX49"/>
<feature type="region of interest" description="Disordered" evidence="1">
    <location>
        <begin position="1"/>
        <end position="49"/>
    </location>
</feature>
<dbReference type="Gramene" id="OQU86709">
    <property type="protein sequence ID" value="OQU86709"/>
    <property type="gene ID" value="SORBI_3003G132200"/>
</dbReference>
<evidence type="ECO:0000256" key="1">
    <source>
        <dbReference type="SAM" id="MobiDB-lite"/>
    </source>
</evidence>
<reference evidence="3" key="2">
    <citation type="journal article" date="2018" name="Plant J.">
        <title>The Sorghum bicolor reference genome: improved assembly, gene annotations, a transcriptome atlas, and signatures of genome organization.</title>
        <authorList>
            <person name="McCormick R.F."/>
            <person name="Truong S.K."/>
            <person name="Sreedasyam A."/>
            <person name="Jenkins J."/>
            <person name="Shu S."/>
            <person name="Sims D."/>
            <person name="Kennedy M."/>
            <person name="Amirebrahimi M."/>
            <person name="Weers B.D."/>
            <person name="McKinley B."/>
            <person name="Mattison A."/>
            <person name="Morishige D.T."/>
            <person name="Grimwood J."/>
            <person name="Schmutz J."/>
            <person name="Mullet J.E."/>
        </authorList>
    </citation>
    <scope>NUCLEOTIDE SEQUENCE [LARGE SCALE GENOMIC DNA]</scope>
    <source>
        <strain evidence="3">cv. BTx623</strain>
    </source>
</reference>